<sequence>MLSIDSYQAPPTAKDRALNAPFNIFDAPLARVPVIRVFGATGSGQRVCLHVHQVWPHMHVRYRGPSELGAVRAFGRELGHGLNRALGLALQDPSGIFVAAVVPVKGIPFYGYSASYEPFLKIQFANPGVVARASSLLAAGAVMGRRFDVFESHLPYTLQFLVDFNLYGMGWIHMESVRFRSPLPEQAAVAETATQATLFTDSSVAAEHRWVPQGVPSYLVTPAPPERMSCCELEADTTAAAIINRRFVRERRIHNQAREPADMAPQGRLLHSLDL</sequence>
<dbReference type="Proteomes" id="UP001140087">
    <property type="component" value="Unassembled WGS sequence"/>
</dbReference>
<protein>
    <submittedName>
        <fullName evidence="1">DNA polymerase zeta</fullName>
        <ecNumber evidence="1">2.7.7.7</ecNumber>
    </submittedName>
</protein>
<gene>
    <name evidence="1" type="primary">REV3_1</name>
    <name evidence="1" type="ORF">H4R21_001630</name>
</gene>
<comment type="caution">
    <text evidence="1">The sequence shown here is derived from an EMBL/GenBank/DDBJ whole genome shotgun (WGS) entry which is preliminary data.</text>
</comment>
<keyword evidence="1" id="KW-0548">Nucleotidyltransferase</keyword>
<name>A0ACC1LB37_9FUNG</name>
<feature type="non-terminal residue" evidence="1">
    <location>
        <position position="275"/>
    </location>
</feature>
<dbReference type="EMBL" id="JANBUN010000352">
    <property type="protein sequence ID" value="KAJ2804471.1"/>
    <property type="molecule type" value="Genomic_DNA"/>
</dbReference>
<proteinExistence type="predicted"/>
<accession>A0ACC1LB37</accession>
<keyword evidence="2" id="KW-1185">Reference proteome</keyword>
<dbReference type="EC" id="2.7.7.7" evidence="1"/>
<organism evidence="1 2">
    <name type="scientific">Coemansia helicoidea</name>
    <dbReference type="NCBI Taxonomy" id="1286919"/>
    <lineage>
        <taxon>Eukaryota</taxon>
        <taxon>Fungi</taxon>
        <taxon>Fungi incertae sedis</taxon>
        <taxon>Zoopagomycota</taxon>
        <taxon>Kickxellomycotina</taxon>
        <taxon>Kickxellomycetes</taxon>
        <taxon>Kickxellales</taxon>
        <taxon>Kickxellaceae</taxon>
        <taxon>Coemansia</taxon>
    </lineage>
</organism>
<evidence type="ECO:0000313" key="1">
    <source>
        <dbReference type="EMBL" id="KAJ2804471.1"/>
    </source>
</evidence>
<keyword evidence="1" id="KW-0808">Transferase</keyword>
<evidence type="ECO:0000313" key="2">
    <source>
        <dbReference type="Proteomes" id="UP001140087"/>
    </source>
</evidence>
<reference evidence="1" key="1">
    <citation type="submission" date="2022-07" db="EMBL/GenBank/DDBJ databases">
        <title>Phylogenomic reconstructions and comparative analyses of Kickxellomycotina fungi.</title>
        <authorList>
            <person name="Reynolds N.K."/>
            <person name="Stajich J.E."/>
            <person name="Barry K."/>
            <person name="Grigoriev I.V."/>
            <person name="Crous P."/>
            <person name="Smith M.E."/>
        </authorList>
    </citation>
    <scope>NUCLEOTIDE SEQUENCE</scope>
    <source>
        <strain evidence="1">BCRC 34780</strain>
    </source>
</reference>